<feature type="compositionally biased region" description="Basic and acidic residues" evidence="1">
    <location>
        <begin position="98"/>
        <end position="121"/>
    </location>
</feature>
<feature type="region of interest" description="Disordered" evidence="1">
    <location>
        <begin position="1"/>
        <end position="177"/>
    </location>
</feature>
<proteinExistence type="predicted"/>
<feature type="compositionally biased region" description="Basic and acidic residues" evidence="1">
    <location>
        <begin position="147"/>
        <end position="162"/>
    </location>
</feature>
<feature type="compositionally biased region" description="Basic and acidic residues" evidence="1">
    <location>
        <begin position="76"/>
        <end position="88"/>
    </location>
</feature>
<gene>
    <name evidence="2" type="ORF">UFOPK3402_00905</name>
</gene>
<reference evidence="2" key="1">
    <citation type="submission" date="2020-05" db="EMBL/GenBank/DDBJ databases">
        <authorList>
            <person name="Chiriac C."/>
            <person name="Salcher M."/>
            <person name="Ghai R."/>
            <person name="Kavagutti S V."/>
        </authorList>
    </citation>
    <scope>NUCLEOTIDE SEQUENCE</scope>
</reference>
<protein>
    <submittedName>
        <fullName evidence="2">Unannotated protein</fullName>
    </submittedName>
</protein>
<dbReference type="AlphaFoldDB" id="A0A6J7DWP2"/>
<dbReference type="EMBL" id="CAFBLS010000099">
    <property type="protein sequence ID" value="CAB4874981.1"/>
    <property type="molecule type" value="Genomic_DNA"/>
</dbReference>
<feature type="compositionally biased region" description="Basic and acidic residues" evidence="1">
    <location>
        <begin position="1"/>
        <end position="69"/>
    </location>
</feature>
<evidence type="ECO:0000256" key="1">
    <source>
        <dbReference type="SAM" id="MobiDB-lite"/>
    </source>
</evidence>
<sequence length="234" mass="26327">MHVRHDLLRFEGGSRHGEAHPASRRACDDGRKRQDAAIPADDERREGEQEHDVGTEEVRVGAPAHRQEEGQAEQEAAERGDPRPHPQDDAQTGNELTEGDRQSEEGRMLRAERDEPADGTRRRGGQHLGLHPVRRVRVKIAGVEELQEPRVDEGDAEEHPQRQQDPSGLAQARFPRGRALNVRARGHWAMMAAMPDEDPCERQARVKLGLDFRLSSGFLEGARVRAPLTRFRTP</sequence>
<name>A0A6J7DWP2_9ZZZZ</name>
<organism evidence="2">
    <name type="scientific">freshwater metagenome</name>
    <dbReference type="NCBI Taxonomy" id="449393"/>
    <lineage>
        <taxon>unclassified sequences</taxon>
        <taxon>metagenomes</taxon>
        <taxon>ecological metagenomes</taxon>
    </lineage>
</organism>
<evidence type="ECO:0000313" key="2">
    <source>
        <dbReference type="EMBL" id="CAB4874981.1"/>
    </source>
</evidence>
<accession>A0A6J7DWP2</accession>